<evidence type="ECO:0000313" key="8">
    <source>
        <dbReference type="Proteomes" id="UP000051804"/>
    </source>
</evidence>
<dbReference type="PANTHER" id="PTHR30250:SF21">
    <property type="entry name" value="LIPID II FLIPPASE MURJ"/>
    <property type="match status" value="1"/>
</dbReference>
<feature type="transmembrane region" description="Helical" evidence="6">
    <location>
        <begin position="376"/>
        <end position="398"/>
    </location>
</feature>
<feature type="transmembrane region" description="Helical" evidence="6">
    <location>
        <begin position="176"/>
        <end position="195"/>
    </location>
</feature>
<keyword evidence="4 6" id="KW-1133">Transmembrane helix</keyword>
<feature type="transmembrane region" description="Helical" evidence="6">
    <location>
        <begin position="308"/>
        <end position="327"/>
    </location>
</feature>
<evidence type="ECO:0000256" key="4">
    <source>
        <dbReference type="ARBA" id="ARBA00022989"/>
    </source>
</evidence>
<feature type="transmembrane region" description="Helical" evidence="6">
    <location>
        <begin position="207"/>
        <end position="225"/>
    </location>
</feature>
<evidence type="ECO:0000256" key="5">
    <source>
        <dbReference type="ARBA" id="ARBA00023136"/>
    </source>
</evidence>
<keyword evidence="3 6" id="KW-0812">Transmembrane</keyword>
<dbReference type="OrthoDB" id="9775950at2"/>
<comment type="subcellular location">
    <subcellularLocation>
        <location evidence="1">Cell membrane</location>
        <topology evidence="1">Multi-pass membrane protein</topology>
    </subcellularLocation>
</comment>
<dbReference type="InterPro" id="IPR024923">
    <property type="entry name" value="PG_synth_SpoVB"/>
</dbReference>
<dbReference type="EMBL" id="AZDJ01000022">
    <property type="protein sequence ID" value="KRK72661.1"/>
    <property type="molecule type" value="Genomic_DNA"/>
</dbReference>
<dbReference type="CDD" id="cd13124">
    <property type="entry name" value="MATE_SpoVB_like"/>
    <property type="match status" value="1"/>
</dbReference>
<feature type="transmembrane region" description="Helical" evidence="6">
    <location>
        <begin position="439"/>
        <end position="460"/>
    </location>
</feature>
<sequence length="548" mass="60802">MEKRTTARPVRSAKEQMLRGSAWMTAGSILSRVLGAIYIVPWRIWLGGAFLAANVLFTKGYQVYSIFIIISTAGIPGAISKQVAHYNAMNEYRTGFRLFFHGLLAMVGMGVVACGLMWYFAPALALHDPALTRVFRSLAWPLLLIPAMSIMRGFFQGYNEMAPSALSQFIEQLARIVYMLLMTYIIMRLAAPGGHGDYVEAVSQSTFAAFVGAVFGLALLVWYFFSQRQHYRELVAQSANQLDISIGQILLDMMRQAVPFIIMDSAINVYYIIDQYTFEPLMRLRYAASPQRLGEIYGIFAGNANKQIMIIVSIAVAMAVAALPILAEAKTKNDLAEVAAQTTNVMQLFFIVMLPAAFGMWAIAEPMYVVFFGYDALGVSLMEESCALAIGLGLYTVLASVMQGLFHNRLAMLEMAAGLLVKIVLQWPFIFFFNVYGPTLATLVGTLVSSALMLWSLWTRYPIKARQTLHRLVGILTFSMIMAVVVRLVQWLLAFVVDPQRGFGALVMLIVALPIGIAVYGYAVLKTRLADMILGARVGGLRRRLHMQ</sequence>
<accession>A0A0R1JMI8</accession>
<dbReference type="Pfam" id="PF01943">
    <property type="entry name" value="Polysacc_synt"/>
    <property type="match status" value="1"/>
</dbReference>
<feature type="transmembrane region" description="Helical" evidence="6">
    <location>
        <begin position="472"/>
        <end position="497"/>
    </location>
</feature>
<feature type="transmembrane region" description="Helical" evidence="6">
    <location>
        <begin position="99"/>
        <end position="118"/>
    </location>
</feature>
<dbReference type="PATRIC" id="fig|1291734.4.peg.1681"/>
<evidence type="ECO:0000256" key="2">
    <source>
        <dbReference type="ARBA" id="ARBA00022475"/>
    </source>
</evidence>
<proteinExistence type="predicted"/>
<dbReference type="InterPro" id="IPR050833">
    <property type="entry name" value="Poly_Biosynth_Transport"/>
</dbReference>
<dbReference type="Proteomes" id="UP000051804">
    <property type="component" value="Unassembled WGS sequence"/>
</dbReference>
<dbReference type="AlphaFoldDB" id="A0A0R1JMI8"/>
<comment type="caution">
    <text evidence="7">The sequence shown here is derived from an EMBL/GenBank/DDBJ whole genome shotgun (WGS) entry which is preliminary data.</text>
</comment>
<feature type="transmembrane region" description="Helical" evidence="6">
    <location>
        <begin position="503"/>
        <end position="525"/>
    </location>
</feature>
<feature type="transmembrane region" description="Helical" evidence="6">
    <location>
        <begin position="21"/>
        <end position="41"/>
    </location>
</feature>
<dbReference type="RefSeq" id="WP_056951145.1">
    <property type="nucleotide sequence ID" value="NZ_AZDJ01000022.1"/>
</dbReference>
<reference evidence="7 8" key="1">
    <citation type="journal article" date="2015" name="Genome Announc.">
        <title>Expanding the biotechnology potential of lactobacilli through comparative genomics of 213 strains and associated genera.</title>
        <authorList>
            <person name="Sun Z."/>
            <person name="Harris H.M."/>
            <person name="McCann A."/>
            <person name="Guo C."/>
            <person name="Argimon S."/>
            <person name="Zhang W."/>
            <person name="Yang X."/>
            <person name="Jeffery I.B."/>
            <person name="Cooney J.C."/>
            <person name="Kagawa T.F."/>
            <person name="Liu W."/>
            <person name="Song Y."/>
            <person name="Salvetti E."/>
            <person name="Wrobel A."/>
            <person name="Rasinkangas P."/>
            <person name="Parkhill J."/>
            <person name="Rea M.C."/>
            <person name="O'Sullivan O."/>
            <person name="Ritari J."/>
            <person name="Douillard F.P."/>
            <person name="Paul Ross R."/>
            <person name="Yang R."/>
            <person name="Briner A.E."/>
            <person name="Felis G.E."/>
            <person name="de Vos W.M."/>
            <person name="Barrangou R."/>
            <person name="Klaenhammer T.R."/>
            <person name="Caufield P.W."/>
            <person name="Cui Y."/>
            <person name="Zhang H."/>
            <person name="O'Toole P.W."/>
        </authorList>
    </citation>
    <scope>NUCLEOTIDE SEQUENCE [LARGE SCALE GENOMIC DNA]</scope>
    <source>
        <strain evidence="7 8">JCM 17158</strain>
    </source>
</reference>
<dbReference type="PANTHER" id="PTHR30250">
    <property type="entry name" value="PST FAMILY PREDICTED COLANIC ACID TRANSPORTER"/>
    <property type="match status" value="1"/>
</dbReference>
<feature type="transmembrane region" description="Helical" evidence="6">
    <location>
        <begin position="410"/>
        <end position="433"/>
    </location>
</feature>
<feature type="transmembrane region" description="Helical" evidence="6">
    <location>
        <begin position="138"/>
        <end position="155"/>
    </location>
</feature>
<protein>
    <submittedName>
        <fullName evidence="7">Polysaccharide transport membrane protein</fullName>
    </submittedName>
</protein>
<dbReference type="STRING" id="1291734.FD02_GL001634"/>
<gene>
    <name evidence="7" type="ORF">FD02_GL001634</name>
</gene>
<dbReference type="InterPro" id="IPR002797">
    <property type="entry name" value="Polysacc_synth"/>
</dbReference>
<organism evidence="7 8">
    <name type="scientific">Lacticaseibacillus nasuensis JCM 17158</name>
    <dbReference type="NCBI Taxonomy" id="1291734"/>
    <lineage>
        <taxon>Bacteria</taxon>
        <taxon>Bacillati</taxon>
        <taxon>Bacillota</taxon>
        <taxon>Bacilli</taxon>
        <taxon>Lactobacillales</taxon>
        <taxon>Lactobacillaceae</taxon>
        <taxon>Lacticaseibacillus</taxon>
    </lineage>
</organism>
<feature type="transmembrane region" description="Helical" evidence="6">
    <location>
        <begin position="348"/>
        <end position="364"/>
    </location>
</feature>
<keyword evidence="8" id="KW-1185">Reference proteome</keyword>
<dbReference type="PIRSF" id="PIRSF038958">
    <property type="entry name" value="PG_synth_SpoVB"/>
    <property type="match status" value="1"/>
</dbReference>
<name>A0A0R1JMI8_9LACO</name>
<dbReference type="GO" id="GO:0005886">
    <property type="term" value="C:plasma membrane"/>
    <property type="evidence" value="ECO:0007669"/>
    <property type="project" value="UniProtKB-SubCell"/>
</dbReference>
<evidence type="ECO:0000256" key="1">
    <source>
        <dbReference type="ARBA" id="ARBA00004651"/>
    </source>
</evidence>
<evidence type="ECO:0000313" key="7">
    <source>
        <dbReference type="EMBL" id="KRK72661.1"/>
    </source>
</evidence>
<keyword evidence="5 6" id="KW-0472">Membrane</keyword>
<feature type="transmembrane region" description="Helical" evidence="6">
    <location>
        <begin position="257"/>
        <end position="273"/>
    </location>
</feature>
<feature type="transmembrane region" description="Helical" evidence="6">
    <location>
        <begin position="61"/>
        <end position="79"/>
    </location>
</feature>
<evidence type="ECO:0000256" key="6">
    <source>
        <dbReference type="SAM" id="Phobius"/>
    </source>
</evidence>
<evidence type="ECO:0000256" key="3">
    <source>
        <dbReference type="ARBA" id="ARBA00022692"/>
    </source>
</evidence>
<keyword evidence="2" id="KW-1003">Cell membrane</keyword>